<dbReference type="EMBL" id="ACUO01000032">
    <property type="protein sequence ID" value="EGN65789.1"/>
    <property type="molecule type" value="Genomic_DNA"/>
</dbReference>
<dbReference type="Proteomes" id="UP000004160">
    <property type="component" value="Unassembled WGS sequence"/>
</dbReference>
<dbReference type="AlphaFoldDB" id="F7L2Q9"/>
<dbReference type="RefSeq" id="WP_008694377.1">
    <property type="nucleotide sequence ID" value="NZ_GL945394.1"/>
</dbReference>
<reference evidence="2" key="1">
    <citation type="submission" date="2011-05" db="EMBL/GenBank/DDBJ databases">
        <title>The Genome Sequence of Fusobacterium sp. 11_3_2.</title>
        <authorList>
            <consortium name="The Broad Institute Genome Sequencing Platform"/>
            <person name="Earl A."/>
            <person name="Ward D."/>
            <person name="Feldgarden M."/>
            <person name="Gevers D."/>
            <person name="Sibley C.D."/>
            <person name="White A.P."/>
            <person name="Crowley S."/>
            <person name="Surette M."/>
            <person name="Strauss J.C."/>
            <person name="Ambrose C.E."/>
            <person name="Allen-Vercoe E."/>
            <person name="Young S.K."/>
            <person name="Zeng Q."/>
            <person name="Gargeya S."/>
            <person name="Fitzgerald M."/>
            <person name="Haas B."/>
            <person name="Abouelleil A."/>
            <person name="Alvarado L."/>
            <person name="Arachchi H.M."/>
            <person name="Berlin A."/>
            <person name="Brown A."/>
            <person name="Chapman S.B."/>
            <person name="Chen Z."/>
            <person name="Dunbar C."/>
            <person name="Freedman E."/>
            <person name="Gearin G."/>
            <person name="Gellesch M."/>
            <person name="Goldberg J."/>
            <person name="Griggs A."/>
            <person name="Gujja S."/>
            <person name="Heiman D."/>
            <person name="Howarth C."/>
            <person name="Larson L."/>
            <person name="Lui A."/>
            <person name="MacDonald P.J.P."/>
            <person name="Mehta T."/>
            <person name="Montmayeur A."/>
            <person name="Murphy C."/>
            <person name="Neiman D."/>
            <person name="Pearson M."/>
            <person name="Priest M."/>
            <person name="Roberts A."/>
            <person name="Saif S."/>
            <person name="Shea T."/>
            <person name="Shenoy N."/>
            <person name="Sisk P."/>
            <person name="Stolte C."/>
            <person name="Sykes S."/>
            <person name="Wortman J."/>
            <person name="Nusbaum C."/>
            <person name="Birren B."/>
        </authorList>
    </citation>
    <scope>NUCLEOTIDE SEQUENCE [LARGE SCALE GENOMIC DNA]</scope>
    <source>
        <strain evidence="2">11_3_2</strain>
    </source>
</reference>
<dbReference type="PATRIC" id="fig|457403.8.peg.2131"/>
<sequence length="134" mass="15531">MKKFKIVILILISLLLISCNIDDIKDKVSSIFSKDKKDDIVTSDFSKEKKDDKILRVTEEETVTDINDNQKLFRTTLGDNYAYVASNSNENVIEKEIKVDLDNDGKKEKLVLEIMEMGYILITIILQKINFNFY</sequence>
<comment type="caution">
    <text evidence="2">The sequence shown here is derived from an EMBL/GenBank/DDBJ whole genome shotgun (WGS) entry which is preliminary data.</text>
</comment>
<organism evidence="2 3">
    <name type="scientific">Fusobacterium animalis 11_3_2</name>
    <dbReference type="NCBI Taxonomy" id="457403"/>
    <lineage>
        <taxon>Bacteria</taxon>
        <taxon>Fusobacteriati</taxon>
        <taxon>Fusobacteriota</taxon>
        <taxon>Fusobacteriia</taxon>
        <taxon>Fusobacteriales</taxon>
        <taxon>Fusobacteriaceae</taxon>
        <taxon>Fusobacterium</taxon>
    </lineage>
</organism>
<evidence type="ECO:0000256" key="1">
    <source>
        <dbReference type="SAM" id="SignalP"/>
    </source>
</evidence>
<dbReference type="PROSITE" id="PS51257">
    <property type="entry name" value="PROKAR_LIPOPROTEIN"/>
    <property type="match status" value="1"/>
</dbReference>
<gene>
    <name evidence="2" type="ORF">HMPREF0401_02103</name>
</gene>
<evidence type="ECO:0008006" key="4">
    <source>
        <dbReference type="Google" id="ProtNLM"/>
    </source>
</evidence>
<keyword evidence="3" id="KW-1185">Reference proteome</keyword>
<feature type="chain" id="PRO_5003357063" description="Lipoprotein" evidence="1">
    <location>
        <begin position="22"/>
        <end position="134"/>
    </location>
</feature>
<feature type="signal peptide" evidence="1">
    <location>
        <begin position="1"/>
        <end position="21"/>
    </location>
</feature>
<dbReference type="HOGENOM" id="CLU_1893162_0_0_0"/>
<protein>
    <recommendedName>
        <fullName evidence="4">Lipoprotein</fullName>
    </recommendedName>
</protein>
<accession>F7L2Q9</accession>
<evidence type="ECO:0000313" key="3">
    <source>
        <dbReference type="Proteomes" id="UP000004160"/>
    </source>
</evidence>
<keyword evidence="1" id="KW-0732">Signal</keyword>
<evidence type="ECO:0000313" key="2">
    <source>
        <dbReference type="EMBL" id="EGN65789.1"/>
    </source>
</evidence>
<proteinExistence type="predicted"/>
<name>F7L2Q9_9FUSO</name>